<protein>
    <submittedName>
        <fullName evidence="1">Uncharacterized protein</fullName>
    </submittedName>
</protein>
<sequence length="111" mass="13021">MTAILEKLKLDLGYDYEINEGYRKKTGNFHFEQGWDLIKVAFVSDEHGNIQKLEVIEALKDGEEPMQFEITDEIFNIMRDQIEPMLWGEEPYEERDTMASLGFTNSDFLYG</sequence>
<dbReference type="Proteomes" id="UP000188169">
    <property type="component" value="Unassembled WGS sequence"/>
</dbReference>
<dbReference type="RefSeq" id="WP_077449222.1">
    <property type="nucleotide sequence ID" value="NZ_FUGD01000107.1"/>
</dbReference>
<dbReference type="EMBL" id="FUGD01000107">
    <property type="protein sequence ID" value="SJM37842.1"/>
    <property type="molecule type" value="Genomic_DNA"/>
</dbReference>
<dbReference type="OrthoDB" id="9870909at2"/>
<evidence type="ECO:0000313" key="2">
    <source>
        <dbReference type="Proteomes" id="UP000188169"/>
    </source>
</evidence>
<keyword evidence="2" id="KW-1185">Reference proteome</keyword>
<reference evidence="2" key="1">
    <citation type="submission" date="2017-02" db="EMBL/GenBank/DDBJ databases">
        <authorList>
            <person name="Mornico D."/>
        </authorList>
    </citation>
    <scope>NUCLEOTIDE SEQUENCE [LARGE SCALE GENOMIC DNA]</scope>
</reference>
<evidence type="ECO:0000313" key="1">
    <source>
        <dbReference type="EMBL" id="SJM37842.1"/>
    </source>
</evidence>
<dbReference type="AlphaFoldDB" id="A0A1R4EH68"/>
<gene>
    <name evidence="1" type="ORF">A1019T_01827</name>
</gene>
<accession>A0A1R4EH68</accession>
<organism evidence="1 2">
    <name type="scientific">Psychrobacter pasteurii</name>
    <dbReference type="NCBI Taxonomy" id="1945520"/>
    <lineage>
        <taxon>Bacteria</taxon>
        <taxon>Pseudomonadati</taxon>
        <taxon>Pseudomonadota</taxon>
        <taxon>Gammaproteobacteria</taxon>
        <taxon>Moraxellales</taxon>
        <taxon>Moraxellaceae</taxon>
        <taxon>Psychrobacter</taxon>
    </lineage>
</organism>
<dbReference type="STRING" id="1945520.A1019T_01827"/>
<proteinExistence type="predicted"/>
<name>A0A1R4EH68_9GAMM</name>